<comment type="caution">
    <text evidence="2">The sequence shown here is derived from an EMBL/GenBank/DDBJ whole genome shotgun (WGS) entry which is preliminary data.</text>
</comment>
<dbReference type="Proteomes" id="UP000827092">
    <property type="component" value="Unassembled WGS sequence"/>
</dbReference>
<feature type="compositionally biased region" description="Basic and acidic residues" evidence="1">
    <location>
        <begin position="1"/>
        <end position="11"/>
    </location>
</feature>
<feature type="region of interest" description="Disordered" evidence="1">
    <location>
        <begin position="1"/>
        <end position="27"/>
    </location>
</feature>
<organism evidence="2 3">
    <name type="scientific">Oedothorax gibbosus</name>
    <dbReference type="NCBI Taxonomy" id="931172"/>
    <lineage>
        <taxon>Eukaryota</taxon>
        <taxon>Metazoa</taxon>
        <taxon>Ecdysozoa</taxon>
        <taxon>Arthropoda</taxon>
        <taxon>Chelicerata</taxon>
        <taxon>Arachnida</taxon>
        <taxon>Araneae</taxon>
        <taxon>Araneomorphae</taxon>
        <taxon>Entelegynae</taxon>
        <taxon>Araneoidea</taxon>
        <taxon>Linyphiidae</taxon>
        <taxon>Erigoninae</taxon>
        <taxon>Oedothorax</taxon>
    </lineage>
</organism>
<dbReference type="AlphaFoldDB" id="A0AAV6UWX5"/>
<sequence>MTTRNDVHWDSPIKQCAPSHDAEDKRDALEDAVGERCDGEQMRRDEEEERMLSHITHVIPQRHLPVGGGFGFFSAIYHGMEKMFFINFSVVLNICDT</sequence>
<name>A0AAV6UWX5_9ARAC</name>
<protein>
    <submittedName>
        <fullName evidence="2">Uncharacterized protein</fullName>
    </submittedName>
</protein>
<proteinExistence type="predicted"/>
<dbReference type="EMBL" id="JAFNEN010000243">
    <property type="protein sequence ID" value="KAG8188298.1"/>
    <property type="molecule type" value="Genomic_DNA"/>
</dbReference>
<evidence type="ECO:0000313" key="2">
    <source>
        <dbReference type="EMBL" id="KAG8188298.1"/>
    </source>
</evidence>
<keyword evidence="3" id="KW-1185">Reference proteome</keyword>
<gene>
    <name evidence="2" type="ORF">JTE90_016532</name>
</gene>
<evidence type="ECO:0000256" key="1">
    <source>
        <dbReference type="SAM" id="MobiDB-lite"/>
    </source>
</evidence>
<reference evidence="2 3" key="1">
    <citation type="journal article" date="2022" name="Nat. Ecol. Evol.">
        <title>A masculinizing supergene underlies an exaggerated male reproductive morph in a spider.</title>
        <authorList>
            <person name="Hendrickx F."/>
            <person name="De Corte Z."/>
            <person name="Sonet G."/>
            <person name="Van Belleghem S.M."/>
            <person name="Kostlbacher S."/>
            <person name="Vangestel C."/>
        </authorList>
    </citation>
    <scope>NUCLEOTIDE SEQUENCE [LARGE SCALE GENOMIC DNA]</scope>
    <source>
        <strain evidence="2">W744_W776</strain>
    </source>
</reference>
<evidence type="ECO:0000313" key="3">
    <source>
        <dbReference type="Proteomes" id="UP000827092"/>
    </source>
</evidence>
<accession>A0AAV6UWX5</accession>